<dbReference type="InterPro" id="IPR020594">
    <property type="entry name" value="Ribosomal_bL9_bac/chp"/>
</dbReference>
<protein>
    <recommendedName>
        <fullName evidence="6 7">Large ribosomal subunit protein bL9</fullName>
    </recommendedName>
</protein>
<dbReference type="GO" id="GO:0005840">
    <property type="term" value="C:ribosome"/>
    <property type="evidence" value="ECO:0007669"/>
    <property type="project" value="UniProtKB-KW"/>
</dbReference>
<keyword evidence="4 7" id="KW-0689">Ribosomal protein</keyword>
<dbReference type="GO" id="GO:0019843">
    <property type="term" value="F:rRNA binding"/>
    <property type="evidence" value="ECO:0007669"/>
    <property type="project" value="UniProtKB-UniRule"/>
</dbReference>
<dbReference type="GO" id="GO:1990904">
    <property type="term" value="C:ribonucleoprotein complex"/>
    <property type="evidence" value="ECO:0007669"/>
    <property type="project" value="UniProtKB-KW"/>
</dbReference>
<evidence type="ECO:0000256" key="1">
    <source>
        <dbReference type="ARBA" id="ARBA00010605"/>
    </source>
</evidence>
<evidence type="ECO:0000256" key="5">
    <source>
        <dbReference type="ARBA" id="ARBA00023274"/>
    </source>
</evidence>
<dbReference type="InterPro" id="IPR009027">
    <property type="entry name" value="Ribosomal_bL9/RNase_H1_N"/>
</dbReference>
<comment type="function">
    <text evidence="7">Binds to the 23S rRNA.</text>
</comment>
<dbReference type="GO" id="GO:0003735">
    <property type="term" value="F:structural constituent of ribosome"/>
    <property type="evidence" value="ECO:0007669"/>
    <property type="project" value="InterPro"/>
</dbReference>
<dbReference type="NCBIfam" id="TIGR00158">
    <property type="entry name" value="L9"/>
    <property type="match status" value="1"/>
</dbReference>
<gene>
    <name evidence="7" type="primary">rplI</name>
    <name evidence="10" type="ORF">IAC55_00595</name>
</gene>
<dbReference type="EMBL" id="JADIMX010000012">
    <property type="protein sequence ID" value="MBO8433804.1"/>
    <property type="molecule type" value="Genomic_DNA"/>
</dbReference>
<comment type="caution">
    <text evidence="10">The sequence shown here is derived from an EMBL/GenBank/DDBJ whole genome shotgun (WGS) entry which is preliminary data.</text>
</comment>
<keyword evidence="5 7" id="KW-0687">Ribonucleoprotein</keyword>
<evidence type="ECO:0000313" key="10">
    <source>
        <dbReference type="EMBL" id="MBO8433804.1"/>
    </source>
</evidence>
<keyword evidence="8" id="KW-0175">Coiled coil</keyword>
<evidence type="ECO:0000256" key="3">
    <source>
        <dbReference type="ARBA" id="ARBA00022884"/>
    </source>
</evidence>
<comment type="similarity">
    <text evidence="1 7">Belongs to the bacterial ribosomal protein bL9 family.</text>
</comment>
<dbReference type="PANTHER" id="PTHR21368">
    <property type="entry name" value="50S RIBOSOMAL PROTEIN L9"/>
    <property type="match status" value="1"/>
</dbReference>
<evidence type="ECO:0000256" key="4">
    <source>
        <dbReference type="ARBA" id="ARBA00022980"/>
    </source>
</evidence>
<accession>A0A9D9H2R7</accession>
<dbReference type="Proteomes" id="UP000823611">
    <property type="component" value="Unassembled WGS sequence"/>
</dbReference>
<name>A0A9D9H2R7_9FIRM</name>
<dbReference type="InterPro" id="IPR000244">
    <property type="entry name" value="Ribosomal_bL9"/>
</dbReference>
<dbReference type="Gene3D" id="3.40.5.10">
    <property type="entry name" value="Ribosomal protein L9, N-terminal domain"/>
    <property type="match status" value="1"/>
</dbReference>
<evidence type="ECO:0000256" key="6">
    <source>
        <dbReference type="ARBA" id="ARBA00035292"/>
    </source>
</evidence>
<dbReference type="SUPFAM" id="SSF55653">
    <property type="entry name" value="Ribosomal protein L9 C-domain"/>
    <property type="match status" value="1"/>
</dbReference>
<dbReference type="Gene3D" id="3.10.430.100">
    <property type="entry name" value="Ribosomal protein L9, C-terminal domain"/>
    <property type="match status" value="1"/>
</dbReference>
<feature type="domain" description="Ribosomal protein L9" evidence="9">
    <location>
        <begin position="13"/>
        <end position="40"/>
    </location>
</feature>
<dbReference type="Pfam" id="PF01281">
    <property type="entry name" value="Ribosomal_L9_N"/>
    <property type="match status" value="1"/>
</dbReference>
<evidence type="ECO:0000256" key="8">
    <source>
        <dbReference type="SAM" id="Coils"/>
    </source>
</evidence>
<evidence type="ECO:0000313" key="11">
    <source>
        <dbReference type="Proteomes" id="UP000823611"/>
    </source>
</evidence>
<dbReference type="InterPro" id="IPR036791">
    <property type="entry name" value="Ribosomal_bL9_C_sf"/>
</dbReference>
<evidence type="ECO:0000256" key="2">
    <source>
        <dbReference type="ARBA" id="ARBA00022730"/>
    </source>
</evidence>
<keyword evidence="3 7" id="KW-0694">RNA-binding</keyword>
<sequence>MKVILLEDVKKVGKKGELVNVSEGYGNNFLLPKKLAVEATKSNMNELELKKKADDKRKKEEYEEALALAEKLNEIEVKVAVKTGDNGKVFGSVTTKEIGEALEKQFGIKVDKKKMVLGDSIKMVGTRTVKVKVHPKVTAEMTVKIVEA</sequence>
<evidence type="ECO:0000259" key="9">
    <source>
        <dbReference type="PROSITE" id="PS00651"/>
    </source>
</evidence>
<keyword evidence="2 7" id="KW-0699">rRNA-binding</keyword>
<organism evidence="10 11">
    <name type="scientific">Candidatus Fimicola merdigallinarum</name>
    <dbReference type="NCBI Taxonomy" id="2840819"/>
    <lineage>
        <taxon>Bacteria</taxon>
        <taxon>Bacillati</taxon>
        <taxon>Bacillota</taxon>
        <taxon>Clostridia</taxon>
        <taxon>Lachnospirales</taxon>
        <taxon>Lachnospiraceae</taxon>
        <taxon>Lachnospiraceae incertae sedis</taxon>
        <taxon>Candidatus Fimicola</taxon>
    </lineage>
</organism>
<proteinExistence type="inferred from homology"/>
<reference evidence="10" key="1">
    <citation type="submission" date="2020-10" db="EMBL/GenBank/DDBJ databases">
        <authorList>
            <person name="Gilroy R."/>
        </authorList>
    </citation>
    <scope>NUCLEOTIDE SEQUENCE</scope>
    <source>
        <strain evidence="10">F6-4510</strain>
    </source>
</reference>
<reference evidence="10" key="2">
    <citation type="journal article" date="2021" name="PeerJ">
        <title>Extensive microbial diversity within the chicken gut microbiome revealed by metagenomics and culture.</title>
        <authorList>
            <person name="Gilroy R."/>
            <person name="Ravi A."/>
            <person name="Getino M."/>
            <person name="Pursley I."/>
            <person name="Horton D.L."/>
            <person name="Alikhan N.F."/>
            <person name="Baker D."/>
            <person name="Gharbi K."/>
            <person name="Hall N."/>
            <person name="Watson M."/>
            <person name="Adriaenssens E.M."/>
            <person name="Foster-Nyarko E."/>
            <person name="Jarju S."/>
            <person name="Secka A."/>
            <person name="Antonio M."/>
            <person name="Oren A."/>
            <person name="Chaudhuri R.R."/>
            <person name="La Ragione R."/>
            <person name="Hildebrand F."/>
            <person name="Pallen M.J."/>
        </authorList>
    </citation>
    <scope>NUCLEOTIDE SEQUENCE</scope>
    <source>
        <strain evidence="10">F6-4510</strain>
    </source>
</reference>
<feature type="coiled-coil region" evidence="8">
    <location>
        <begin position="37"/>
        <end position="72"/>
    </location>
</feature>
<dbReference type="PROSITE" id="PS00651">
    <property type="entry name" value="RIBOSOMAL_L9"/>
    <property type="match status" value="1"/>
</dbReference>
<dbReference type="FunFam" id="3.40.5.10:FF:000002">
    <property type="entry name" value="50S ribosomal protein L9"/>
    <property type="match status" value="1"/>
</dbReference>
<dbReference type="InterPro" id="IPR020070">
    <property type="entry name" value="Ribosomal_bL9_N"/>
</dbReference>
<dbReference type="InterPro" id="IPR036935">
    <property type="entry name" value="Ribosomal_bL9_N_sf"/>
</dbReference>
<dbReference type="HAMAP" id="MF_00503">
    <property type="entry name" value="Ribosomal_bL9"/>
    <property type="match status" value="1"/>
</dbReference>
<dbReference type="Pfam" id="PF03948">
    <property type="entry name" value="Ribosomal_L9_C"/>
    <property type="match status" value="1"/>
</dbReference>
<dbReference type="AlphaFoldDB" id="A0A9D9H2R7"/>
<dbReference type="GO" id="GO:0006412">
    <property type="term" value="P:translation"/>
    <property type="evidence" value="ECO:0007669"/>
    <property type="project" value="UniProtKB-UniRule"/>
</dbReference>
<evidence type="ECO:0000256" key="7">
    <source>
        <dbReference type="HAMAP-Rule" id="MF_00503"/>
    </source>
</evidence>
<dbReference type="InterPro" id="IPR020069">
    <property type="entry name" value="Ribosomal_bL9_C"/>
</dbReference>
<dbReference type="SUPFAM" id="SSF55658">
    <property type="entry name" value="L9 N-domain-like"/>
    <property type="match status" value="1"/>
</dbReference>